<evidence type="ECO:0000313" key="1">
    <source>
        <dbReference type="EMBL" id="GAG21153.1"/>
    </source>
</evidence>
<proteinExistence type="predicted"/>
<evidence type="ECO:0008006" key="2">
    <source>
        <dbReference type="Google" id="ProtNLM"/>
    </source>
</evidence>
<sequence length="132" mass="14374">DFSADFMAQSGNRLVMECFNMGQAAGTAAALSIKDGVTPRQLDAQKLRMRLMEMDVNLTKPPAYGTNRISTEQKVRKEDILTPDENPDKGQATTVLKSGAKYECVSDEPRVEEKAVELGYTVTGGDVGTNLE</sequence>
<protein>
    <recommendedName>
        <fullName evidence="2">FAD-dependent oxidoreductase</fullName>
    </recommendedName>
</protein>
<feature type="non-terminal residue" evidence="1">
    <location>
        <position position="1"/>
    </location>
</feature>
<dbReference type="AlphaFoldDB" id="X0W976"/>
<name>X0W976_9ZZZZ</name>
<comment type="caution">
    <text evidence="1">The sequence shown here is derived from an EMBL/GenBank/DDBJ whole genome shotgun (WGS) entry which is preliminary data.</text>
</comment>
<accession>X0W976</accession>
<dbReference type="Pfam" id="PF12831">
    <property type="entry name" value="FAD_oxidored"/>
    <property type="match status" value="1"/>
</dbReference>
<organism evidence="1">
    <name type="scientific">marine sediment metagenome</name>
    <dbReference type="NCBI Taxonomy" id="412755"/>
    <lineage>
        <taxon>unclassified sequences</taxon>
        <taxon>metagenomes</taxon>
        <taxon>ecological metagenomes</taxon>
    </lineage>
</organism>
<reference evidence="1" key="1">
    <citation type="journal article" date="2014" name="Front. Microbiol.">
        <title>High frequency of phylogenetically diverse reductive dehalogenase-homologous genes in deep subseafloor sedimentary metagenomes.</title>
        <authorList>
            <person name="Kawai M."/>
            <person name="Futagami T."/>
            <person name="Toyoda A."/>
            <person name="Takaki Y."/>
            <person name="Nishi S."/>
            <person name="Hori S."/>
            <person name="Arai W."/>
            <person name="Tsubouchi T."/>
            <person name="Morono Y."/>
            <person name="Uchiyama I."/>
            <person name="Ito T."/>
            <person name="Fujiyama A."/>
            <person name="Inagaki F."/>
            <person name="Takami H."/>
        </authorList>
    </citation>
    <scope>NUCLEOTIDE SEQUENCE</scope>
    <source>
        <strain evidence="1">Expedition CK06-06</strain>
    </source>
</reference>
<dbReference type="EMBL" id="BARS01039631">
    <property type="protein sequence ID" value="GAG21153.1"/>
    <property type="molecule type" value="Genomic_DNA"/>
</dbReference>
<gene>
    <name evidence="1" type="ORF">S01H1_60508</name>
</gene>